<dbReference type="Gene3D" id="3.60.15.10">
    <property type="entry name" value="Ribonuclease Z/Hydroxyacylglutathione hydrolase-like"/>
    <property type="match status" value="1"/>
</dbReference>
<reference evidence="2 3" key="1">
    <citation type="submission" date="2018-03" db="EMBL/GenBank/DDBJ databases">
        <authorList>
            <person name="Keele B.F."/>
        </authorList>
    </citation>
    <scope>NUCLEOTIDE SEQUENCE [LARGE SCALE GENOMIC DNA]</scope>
    <source>
        <strain evidence="2 3">CECT 8504</strain>
    </source>
</reference>
<dbReference type="EC" id="3.1.26.11" evidence="2"/>
<dbReference type="AlphaFoldDB" id="A0A2R8BYB6"/>
<dbReference type="PANTHER" id="PTHR42663">
    <property type="entry name" value="HYDROLASE C777.06C-RELATED-RELATED"/>
    <property type="match status" value="1"/>
</dbReference>
<sequence length="226" mass="25399">MLVERIGSDGVTRVLIDASPDLRMQLLDAKVGTLDAVVLTHPHADHCHGLDDLRMVVMNTRARLKIWMDDRTATDVLTRFSYVFQTPPGSDYPPILDRHTIEGPVEVDGAGGSITLHPFDVQHGRIEALGFRIGGLAYLPDVNEIPESVWPMLQDLDIWVVDALRRAPHPSHAHLDQTLDWIQRAAPRRAVLTNMHNDLDYEVVRAETPRHIEPAYDMMVLSLDDA</sequence>
<protein>
    <submittedName>
        <fullName evidence="2">Ribonuclease BN</fullName>
        <ecNumber evidence="2">3.1.26.11</ecNumber>
    </submittedName>
</protein>
<accession>A0A2R8BYB6</accession>
<organism evidence="2 3">
    <name type="scientific">Palleronia abyssalis</name>
    <dbReference type="NCBI Taxonomy" id="1501240"/>
    <lineage>
        <taxon>Bacteria</taxon>
        <taxon>Pseudomonadati</taxon>
        <taxon>Pseudomonadota</taxon>
        <taxon>Alphaproteobacteria</taxon>
        <taxon>Rhodobacterales</taxon>
        <taxon>Roseobacteraceae</taxon>
        <taxon>Palleronia</taxon>
    </lineage>
</organism>
<evidence type="ECO:0000259" key="1">
    <source>
        <dbReference type="Pfam" id="PF12706"/>
    </source>
</evidence>
<dbReference type="GO" id="GO:0042781">
    <property type="term" value="F:3'-tRNA processing endoribonuclease activity"/>
    <property type="evidence" value="ECO:0007669"/>
    <property type="project" value="UniProtKB-EC"/>
</dbReference>
<evidence type="ECO:0000313" key="2">
    <source>
        <dbReference type="EMBL" id="SPJ25066.1"/>
    </source>
</evidence>
<feature type="domain" description="Metallo-beta-lactamase" evidence="1">
    <location>
        <begin position="12"/>
        <end position="193"/>
    </location>
</feature>
<dbReference type="InterPro" id="IPR036866">
    <property type="entry name" value="RibonucZ/Hydroxyglut_hydro"/>
</dbReference>
<keyword evidence="2" id="KW-0378">Hydrolase</keyword>
<dbReference type="SUPFAM" id="SSF56281">
    <property type="entry name" value="Metallo-hydrolase/oxidoreductase"/>
    <property type="match status" value="1"/>
</dbReference>
<dbReference type="Pfam" id="PF12706">
    <property type="entry name" value="Lactamase_B_2"/>
    <property type="match status" value="1"/>
</dbReference>
<dbReference type="PANTHER" id="PTHR42663:SF6">
    <property type="entry name" value="HYDROLASE C777.06C-RELATED"/>
    <property type="match status" value="1"/>
</dbReference>
<proteinExistence type="predicted"/>
<dbReference type="CDD" id="cd16279">
    <property type="entry name" value="metallo-hydrolase-like_MBL-fold"/>
    <property type="match status" value="1"/>
</dbReference>
<dbReference type="EMBL" id="ONZF01000007">
    <property type="protein sequence ID" value="SPJ25066.1"/>
    <property type="molecule type" value="Genomic_DNA"/>
</dbReference>
<name>A0A2R8BYB6_9RHOB</name>
<dbReference type="InterPro" id="IPR001279">
    <property type="entry name" value="Metallo-B-lactamas"/>
</dbReference>
<dbReference type="Proteomes" id="UP000244912">
    <property type="component" value="Unassembled WGS sequence"/>
</dbReference>
<keyword evidence="3" id="KW-1185">Reference proteome</keyword>
<gene>
    <name evidence="2" type="primary">rbn_1</name>
    <name evidence="2" type="ORF">PAA8504_02910</name>
</gene>
<evidence type="ECO:0000313" key="3">
    <source>
        <dbReference type="Proteomes" id="UP000244912"/>
    </source>
</evidence>